<dbReference type="RefSeq" id="WP_188335589.1">
    <property type="nucleotide sequence ID" value="NZ_CP061281.1"/>
</dbReference>
<name>A0A7H1B279_9ACTN</name>
<keyword evidence="2" id="KW-1185">Reference proteome</keyword>
<dbReference type="InterPro" id="IPR016181">
    <property type="entry name" value="Acyl_CoA_acyltransferase"/>
</dbReference>
<dbReference type="Gene3D" id="3.40.630.30">
    <property type="match status" value="1"/>
</dbReference>
<dbReference type="AlphaFoldDB" id="A0A7H1B279"/>
<dbReference type="KEGG" id="sxn:IAG42_03815"/>
<proteinExistence type="predicted"/>
<dbReference type="SUPFAM" id="SSF55729">
    <property type="entry name" value="Acyl-CoA N-acyltransferases (Nat)"/>
    <property type="match status" value="1"/>
</dbReference>
<sequence length="138" mass="15192">MFGRTGLALTAGDGGLVLRAESRPGDEDERRVTVRTGAGAEVAEIRFRVCAHCRTGRVRSLWVDEMRRREGIGLELVRAAVRSGPGFRWTTTVQSRRGRRFFAAAGLRLGVALPAAGPLCPHLTGRIEALWRLRRPVC</sequence>
<evidence type="ECO:0000313" key="2">
    <source>
        <dbReference type="Proteomes" id="UP000516428"/>
    </source>
</evidence>
<reference evidence="1 2" key="1">
    <citation type="submission" date="2020-09" db="EMBL/GenBank/DDBJ databases">
        <title>A novel species.</title>
        <authorList>
            <person name="Gao J."/>
        </authorList>
    </citation>
    <scope>NUCLEOTIDE SEQUENCE [LARGE SCALE GENOMIC DNA]</scope>
    <source>
        <strain evidence="1 2">CRXT-Y-14</strain>
    </source>
</reference>
<gene>
    <name evidence="1" type="ORF">IAG42_03815</name>
</gene>
<dbReference type="Proteomes" id="UP000516428">
    <property type="component" value="Chromosome"/>
</dbReference>
<accession>A0A7H1B279</accession>
<evidence type="ECO:0000313" key="1">
    <source>
        <dbReference type="EMBL" id="QNS02834.1"/>
    </source>
</evidence>
<protein>
    <recommendedName>
        <fullName evidence="3">N-acetyltransferase domain-containing protein</fullName>
    </recommendedName>
</protein>
<organism evidence="1 2">
    <name type="scientific">Streptomyces xanthii</name>
    <dbReference type="NCBI Taxonomy" id="2768069"/>
    <lineage>
        <taxon>Bacteria</taxon>
        <taxon>Bacillati</taxon>
        <taxon>Actinomycetota</taxon>
        <taxon>Actinomycetes</taxon>
        <taxon>Kitasatosporales</taxon>
        <taxon>Streptomycetaceae</taxon>
        <taxon>Streptomyces</taxon>
    </lineage>
</organism>
<evidence type="ECO:0008006" key="3">
    <source>
        <dbReference type="Google" id="ProtNLM"/>
    </source>
</evidence>
<dbReference type="EMBL" id="CP061281">
    <property type="protein sequence ID" value="QNS02834.1"/>
    <property type="molecule type" value="Genomic_DNA"/>
</dbReference>